<protein>
    <recommendedName>
        <fullName evidence="6">Enoyl-CoA hydratase</fullName>
    </recommendedName>
</protein>
<evidence type="ECO:0000313" key="5">
    <source>
        <dbReference type="Proteomes" id="UP000256970"/>
    </source>
</evidence>
<dbReference type="Pfam" id="PF00378">
    <property type="entry name" value="ECH_1"/>
    <property type="match status" value="1"/>
</dbReference>
<evidence type="ECO:0000256" key="3">
    <source>
        <dbReference type="RuleBase" id="RU003707"/>
    </source>
</evidence>
<dbReference type="PANTHER" id="PTHR11941:SF54">
    <property type="entry name" value="ENOYL-COA HYDRATASE, MITOCHONDRIAL"/>
    <property type="match status" value="1"/>
</dbReference>
<evidence type="ECO:0000313" key="4">
    <source>
        <dbReference type="EMBL" id="SZX62165.1"/>
    </source>
</evidence>
<name>A0A383V9A1_TETOB</name>
<dbReference type="EMBL" id="FNXT01000209">
    <property type="protein sequence ID" value="SZX62165.1"/>
    <property type="molecule type" value="Genomic_DNA"/>
</dbReference>
<dbReference type="GO" id="GO:0016836">
    <property type="term" value="F:hydro-lyase activity"/>
    <property type="evidence" value="ECO:0007669"/>
    <property type="project" value="UniProtKB-ARBA"/>
</dbReference>
<dbReference type="InterPro" id="IPR018376">
    <property type="entry name" value="Enoyl-CoA_hyd/isom_CS"/>
</dbReference>
<dbReference type="AlphaFoldDB" id="A0A383V9A1"/>
<dbReference type="InterPro" id="IPR001753">
    <property type="entry name" value="Enoyl-CoA_hydra/iso"/>
</dbReference>
<dbReference type="InterPro" id="IPR014748">
    <property type="entry name" value="Enoyl-CoA_hydra_C"/>
</dbReference>
<dbReference type="PANTHER" id="PTHR11941">
    <property type="entry name" value="ENOYL-COA HYDRATASE-RELATED"/>
    <property type="match status" value="1"/>
</dbReference>
<dbReference type="Proteomes" id="UP000256970">
    <property type="component" value="Unassembled WGS sequence"/>
</dbReference>
<evidence type="ECO:0008006" key="6">
    <source>
        <dbReference type="Google" id="ProtNLM"/>
    </source>
</evidence>
<accession>A0A383V9A1</accession>
<dbReference type="CDD" id="cd06558">
    <property type="entry name" value="crotonase-like"/>
    <property type="match status" value="1"/>
</dbReference>
<dbReference type="FunFam" id="1.10.12.10:FF:000001">
    <property type="entry name" value="Probable enoyl-CoA hydratase, mitochondrial"/>
    <property type="match status" value="1"/>
</dbReference>
<sequence>MRSLQLLSSSALRLGSCLGHSWPWQHAAAAAAASYSAAAAGAAVPEAAIEVTQQGPTALVELNRPKALNALSTQVMHELVDAVMQLDAEPSVRAIIITGRGKAFAAGADIREMAGLDQAQAEQQQLFARWQELSTGRKGWTPLIAAVNGIALGGGAELAMLCDVIIASTAASFGLPEVTLGVIPGIGGTQRLPRLVGRARAMDAMLTARRISAEEALSWGLVSRLVQPEQLLPEAQAIADKLASFSPGAVARLLQASHAADNMPLDAALLEERRLFYSCFGTADQREGMGAFLEKRQPVFTKNKQPI</sequence>
<dbReference type="InterPro" id="IPR029045">
    <property type="entry name" value="ClpP/crotonase-like_dom_sf"/>
</dbReference>
<dbReference type="Gene3D" id="1.10.12.10">
    <property type="entry name" value="Lyase 2-enoyl-coa Hydratase, Chain A, domain 2"/>
    <property type="match status" value="1"/>
</dbReference>
<evidence type="ECO:0000256" key="2">
    <source>
        <dbReference type="ARBA" id="ARBA00023239"/>
    </source>
</evidence>
<dbReference type="STRING" id="3088.A0A383V9A1"/>
<dbReference type="GO" id="GO:0006635">
    <property type="term" value="P:fatty acid beta-oxidation"/>
    <property type="evidence" value="ECO:0007669"/>
    <property type="project" value="TreeGrafter"/>
</dbReference>
<reference evidence="4 5" key="1">
    <citation type="submission" date="2016-10" db="EMBL/GenBank/DDBJ databases">
        <authorList>
            <person name="Cai Z."/>
        </authorList>
    </citation>
    <scope>NUCLEOTIDE SEQUENCE [LARGE SCALE GENOMIC DNA]</scope>
</reference>
<comment type="similarity">
    <text evidence="1 3">Belongs to the enoyl-CoA hydratase/isomerase family.</text>
</comment>
<gene>
    <name evidence="4" type="ORF">BQ4739_LOCUS2773</name>
</gene>
<proteinExistence type="inferred from homology"/>
<dbReference type="FunFam" id="3.90.226.10:FF:000009">
    <property type="entry name" value="Carnitinyl-CoA dehydratase"/>
    <property type="match status" value="1"/>
</dbReference>
<dbReference type="PROSITE" id="PS00166">
    <property type="entry name" value="ENOYL_COA_HYDRATASE"/>
    <property type="match status" value="1"/>
</dbReference>
<organism evidence="4 5">
    <name type="scientific">Tetradesmus obliquus</name>
    <name type="common">Green alga</name>
    <name type="synonym">Acutodesmus obliquus</name>
    <dbReference type="NCBI Taxonomy" id="3088"/>
    <lineage>
        <taxon>Eukaryota</taxon>
        <taxon>Viridiplantae</taxon>
        <taxon>Chlorophyta</taxon>
        <taxon>core chlorophytes</taxon>
        <taxon>Chlorophyceae</taxon>
        <taxon>CS clade</taxon>
        <taxon>Sphaeropleales</taxon>
        <taxon>Scenedesmaceae</taxon>
        <taxon>Tetradesmus</taxon>
    </lineage>
</organism>
<keyword evidence="2" id="KW-0456">Lyase</keyword>
<evidence type="ECO:0000256" key="1">
    <source>
        <dbReference type="ARBA" id="ARBA00005254"/>
    </source>
</evidence>
<dbReference type="SUPFAM" id="SSF52096">
    <property type="entry name" value="ClpP/crotonase"/>
    <property type="match status" value="1"/>
</dbReference>
<dbReference type="Gene3D" id="3.90.226.10">
    <property type="entry name" value="2-enoyl-CoA Hydratase, Chain A, domain 1"/>
    <property type="match status" value="1"/>
</dbReference>
<keyword evidence="5" id="KW-1185">Reference proteome</keyword>